<accession>A0AA35K057</accession>
<dbReference type="Proteomes" id="UP001178461">
    <property type="component" value="Chromosome 3"/>
</dbReference>
<evidence type="ECO:0000313" key="1">
    <source>
        <dbReference type="EMBL" id="CAI5769265.1"/>
    </source>
</evidence>
<name>A0AA35K057_9SAUR</name>
<sequence>MLCFSILDGVGCVGSSHLFATFCPCQEVMGLGCRKRLFWMKELEQDQKTRLVSIWCQNPGVLSVGNSKHNYEDFPLSFQVLSFHSKLLREFAAVRKCHKWPCNGNQEDNNRPSTALSGLCE</sequence>
<dbReference type="EMBL" id="OX395128">
    <property type="protein sequence ID" value="CAI5769265.1"/>
    <property type="molecule type" value="Genomic_DNA"/>
</dbReference>
<proteinExistence type="predicted"/>
<protein>
    <submittedName>
        <fullName evidence="1">Uncharacterized protein</fullName>
    </submittedName>
</protein>
<gene>
    <name evidence="1" type="ORF">PODLI_1B041983</name>
</gene>
<evidence type="ECO:0000313" key="2">
    <source>
        <dbReference type="Proteomes" id="UP001178461"/>
    </source>
</evidence>
<reference evidence="1" key="1">
    <citation type="submission" date="2022-12" db="EMBL/GenBank/DDBJ databases">
        <authorList>
            <person name="Alioto T."/>
            <person name="Alioto T."/>
            <person name="Gomez Garrido J."/>
        </authorList>
    </citation>
    <scope>NUCLEOTIDE SEQUENCE</scope>
</reference>
<organism evidence="1 2">
    <name type="scientific">Podarcis lilfordi</name>
    <name type="common">Lilford's wall lizard</name>
    <dbReference type="NCBI Taxonomy" id="74358"/>
    <lineage>
        <taxon>Eukaryota</taxon>
        <taxon>Metazoa</taxon>
        <taxon>Chordata</taxon>
        <taxon>Craniata</taxon>
        <taxon>Vertebrata</taxon>
        <taxon>Euteleostomi</taxon>
        <taxon>Lepidosauria</taxon>
        <taxon>Squamata</taxon>
        <taxon>Bifurcata</taxon>
        <taxon>Unidentata</taxon>
        <taxon>Episquamata</taxon>
        <taxon>Laterata</taxon>
        <taxon>Lacertibaenia</taxon>
        <taxon>Lacertidae</taxon>
        <taxon>Podarcis</taxon>
    </lineage>
</organism>
<dbReference type="AlphaFoldDB" id="A0AA35K057"/>
<keyword evidence="2" id="KW-1185">Reference proteome</keyword>